<evidence type="ECO:0000256" key="1">
    <source>
        <dbReference type="SAM" id="MobiDB-lite"/>
    </source>
</evidence>
<dbReference type="Proteomes" id="UP000236291">
    <property type="component" value="Unassembled WGS sequence"/>
</dbReference>
<dbReference type="AlphaFoldDB" id="A0A2K3K082"/>
<gene>
    <name evidence="2" type="ORF">L195_g051563</name>
</gene>
<protein>
    <submittedName>
        <fullName evidence="2">Uncharacterized protein</fullName>
    </submittedName>
</protein>
<proteinExistence type="predicted"/>
<feature type="region of interest" description="Disordered" evidence="1">
    <location>
        <begin position="53"/>
        <end position="72"/>
    </location>
</feature>
<name>A0A2K3K082_TRIPR</name>
<sequence length="72" mass="7842">RSNGARDIAQIGGGLDKSHLISSINVGACNDFISLFARDDACVRVSKMGRQFQSRGSKRMEAIGHHGSHERM</sequence>
<evidence type="ECO:0000313" key="3">
    <source>
        <dbReference type="Proteomes" id="UP000236291"/>
    </source>
</evidence>
<evidence type="ECO:0000313" key="2">
    <source>
        <dbReference type="EMBL" id="PNX59725.1"/>
    </source>
</evidence>
<organism evidence="2 3">
    <name type="scientific">Trifolium pratense</name>
    <name type="common">Red clover</name>
    <dbReference type="NCBI Taxonomy" id="57577"/>
    <lineage>
        <taxon>Eukaryota</taxon>
        <taxon>Viridiplantae</taxon>
        <taxon>Streptophyta</taxon>
        <taxon>Embryophyta</taxon>
        <taxon>Tracheophyta</taxon>
        <taxon>Spermatophyta</taxon>
        <taxon>Magnoliopsida</taxon>
        <taxon>eudicotyledons</taxon>
        <taxon>Gunneridae</taxon>
        <taxon>Pentapetalae</taxon>
        <taxon>rosids</taxon>
        <taxon>fabids</taxon>
        <taxon>Fabales</taxon>
        <taxon>Fabaceae</taxon>
        <taxon>Papilionoideae</taxon>
        <taxon>50 kb inversion clade</taxon>
        <taxon>NPAAA clade</taxon>
        <taxon>Hologalegina</taxon>
        <taxon>IRL clade</taxon>
        <taxon>Trifolieae</taxon>
        <taxon>Trifolium</taxon>
    </lineage>
</organism>
<feature type="compositionally biased region" description="Basic and acidic residues" evidence="1">
    <location>
        <begin position="58"/>
        <end position="72"/>
    </location>
</feature>
<reference evidence="2 3" key="2">
    <citation type="journal article" date="2017" name="Front. Plant Sci.">
        <title>Gene Classification and Mining of Molecular Markers Useful in Red Clover (Trifolium pratense) Breeding.</title>
        <authorList>
            <person name="Istvanek J."/>
            <person name="Dluhosova J."/>
            <person name="Dluhos P."/>
            <person name="Patkova L."/>
            <person name="Nedelnik J."/>
            <person name="Repkova J."/>
        </authorList>
    </citation>
    <scope>NUCLEOTIDE SEQUENCE [LARGE SCALE GENOMIC DNA]</scope>
    <source>
        <strain evidence="3">cv. Tatra</strain>
        <tissue evidence="2">Young leaves</tissue>
    </source>
</reference>
<reference evidence="2 3" key="1">
    <citation type="journal article" date="2014" name="Am. J. Bot.">
        <title>Genome assembly and annotation for red clover (Trifolium pratense; Fabaceae).</title>
        <authorList>
            <person name="Istvanek J."/>
            <person name="Jaros M."/>
            <person name="Krenek A."/>
            <person name="Repkova J."/>
        </authorList>
    </citation>
    <scope>NUCLEOTIDE SEQUENCE [LARGE SCALE GENOMIC DNA]</scope>
    <source>
        <strain evidence="3">cv. Tatra</strain>
        <tissue evidence="2">Young leaves</tissue>
    </source>
</reference>
<accession>A0A2K3K082</accession>
<comment type="caution">
    <text evidence="2">The sequence shown here is derived from an EMBL/GenBank/DDBJ whole genome shotgun (WGS) entry which is preliminary data.</text>
</comment>
<feature type="non-terminal residue" evidence="2">
    <location>
        <position position="1"/>
    </location>
</feature>
<dbReference type="EMBL" id="ASHM01081291">
    <property type="protein sequence ID" value="PNX59725.1"/>
    <property type="molecule type" value="Genomic_DNA"/>
</dbReference>